<proteinExistence type="predicted"/>
<dbReference type="EMBL" id="KN832576">
    <property type="protein sequence ID" value="KII83554.1"/>
    <property type="molecule type" value="Genomic_DNA"/>
</dbReference>
<accession>A0A0C9T2Q9</accession>
<dbReference type="Proteomes" id="UP000053263">
    <property type="component" value="Unassembled WGS sequence"/>
</dbReference>
<sequence>MPLTGEGLLKTTVYFPFACLTIHAVTALTLSASTSAENTPALHRCHTLGPRRHLCPVPTLRRSNSNFCACAHVVLPVLR</sequence>
<reference evidence="1 2" key="1">
    <citation type="submission" date="2014-06" db="EMBL/GenBank/DDBJ databases">
        <title>Evolutionary Origins and Diversification of the Mycorrhizal Mutualists.</title>
        <authorList>
            <consortium name="DOE Joint Genome Institute"/>
            <consortium name="Mycorrhizal Genomics Consortium"/>
            <person name="Kohler A."/>
            <person name="Kuo A."/>
            <person name="Nagy L.G."/>
            <person name="Floudas D."/>
            <person name="Copeland A."/>
            <person name="Barry K.W."/>
            <person name="Cichocki N."/>
            <person name="Veneault-Fourrey C."/>
            <person name="LaButti K."/>
            <person name="Lindquist E.A."/>
            <person name="Lipzen A."/>
            <person name="Lundell T."/>
            <person name="Morin E."/>
            <person name="Murat C."/>
            <person name="Riley R."/>
            <person name="Ohm R."/>
            <person name="Sun H."/>
            <person name="Tunlid A."/>
            <person name="Henrissat B."/>
            <person name="Grigoriev I.V."/>
            <person name="Hibbett D.S."/>
            <person name="Martin F."/>
        </authorList>
    </citation>
    <scope>NUCLEOTIDE SEQUENCE [LARGE SCALE GENOMIC DNA]</scope>
    <source>
        <strain evidence="1 2">FD-325 SS-3</strain>
    </source>
</reference>
<dbReference type="HOGENOM" id="CLU_2607002_0_0_1"/>
<organism evidence="1 2">
    <name type="scientific">Plicaturopsis crispa FD-325 SS-3</name>
    <dbReference type="NCBI Taxonomy" id="944288"/>
    <lineage>
        <taxon>Eukaryota</taxon>
        <taxon>Fungi</taxon>
        <taxon>Dikarya</taxon>
        <taxon>Basidiomycota</taxon>
        <taxon>Agaricomycotina</taxon>
        <taxon>Agaricomycetes</taxon>
        <taxon>Agaricomycetidae</taxon>
        <taxon>Amylocorticiales</taxon>
        <taxon>Amylocorticiaceae</taxon>
        <taxon>Plicatura</taxon>
        <taxon>Plicaturopsis crispa</taxon>
    </lineage>
</organism>
<name>A0A0C9T2Q9_PLICR</name>
<dbReference type="AlphaFoldDB" id="A0A0C9T2Q9"/>
<keyword evidence="2" id="KW-1185">Reference proteome</keyword>
<evidence type="ECO:0000313" key="2">
    <source>
        <dbReference type="Proteomes" id="UP000053263"/>
    </source>
</evidence>
<gene>
    <name evidence="1" type="ORF">PLICRDRAFT_47186</name>
</gene>
<protein>
    <submittedName>
        <fullName evidence="1">Uncharacterized protein</fullName>
    </submittedName>
</protein>
<evidence type="ECO:0000313" key="1">
    <source>
        <dbReference type="EMBL" id="KII83554.1"/>
    </source>
</evidence>